<dbReference type="SUPFAM" id="SSF53756">
    <property type="entry name" value="UDP-Glycosyltransferase/glycogen phosphorylase"/>
    <property type="match status" value="1"/>
</dbReference>
<protein>
    <submittedName>
        <fullName evidence="3">Glycosyltransferase</fullName>
    </submittedName>
</protein>
<dbReference type="AlphaFoldDB" id="A0A832DG33"/>
<dbReference type="GO" id="GO:0016757">
    <property type="term" value="F:glycosyltransferase activity"/>
    <property type="evidence" value="ECO:0007669"/>
    <property type="project" value="InterPro"/>
</dbReference>
<keyword evidence="1 3" id="KW-0808">Transferase</keyword>
<dbReference type="InterPro" id="IPR001296">
    <property type="entry name" value="Glyco_trans_1"/>
</dbReference>
<dbReference type="Gene3D" id="3.40.50.2000">
    <property type="entry name" value="Glycogen Phosphorylase B"/>
    <property type="match status" value="2"/>
</dbReference>
<evidence type="ECO:0000259" key="2">
    <source>
        <dbReference type="Pfam" id="PF00534"/>
    </source>
</evidence>
<dbReference type="PANTHER" id="PTHR46401:SF2">
    <property type="entry name" value="GLYCOSYLTRANSFERASE WBBK-RELATED"/>
    <property type="match status" value="1"/>
</dbReference>
<dbReference type="PANTHER" id="PTHR46401">
    <property type="entry name" value="GLYCOSYLTRANSFERASE WBBK-RELATED"/>
    <property type="match status" value="1"/>
</dbReference>
<gene>
    <name evidence="3" type="ORF">ENS56_01915</name>
</gene>
<organism evidence="3">
    <name type="scientific">Ignavibacterium album</name>
    <dbReference type="NCBI Taxonomy" id="591197"/>
    <lineage>
        <taxon>Bacteria</taxon>
        <taxon>Pseudomonadati</taxon>
        <taxon>Ignavibacteriota</taxon>
        <taxon>Ignavibacteria</taxon>
        <taxon>Ignavibacteriales</taxon>
        <taxon>Ignavibacteriaceae</taxon>
        <taxon>Ignavibacterium</taxon>
    </lineage>
</organism>
<dbReference type="Pfam" id="PF00534">
    <property type="entry name" value="Glycos_transf_1"/>
    <property type="match status" value="1"/>
</dbReference>
<comment type="caution">
    <text evidence="3">The sequence shown here is derived from an EMBL/GenBank/DDBJ whole genome shotgun (WGS) entry which is preliminary data.</text>
</comment>
<sequence length="371" mass="43203">MSDKKKVIITFLGNIDYDTRCNNLFNTLDSKGFDLEFIGFDWLTENFKSVKGKKTVYKLSKKPVSIFFYFKFYSLLKLHLLSKKFDIIFAEDLYCLPVCVVIGKIKKAKIIYDCRELFGFLAGLKNKKLVQKFWSSIEKLFIKKANLVLTTGEMDSEFIRNHYKITNDIVIRNLPLYRKADSPFDYYAAFKIDKSKKILLYQGVVLHGRGLRMIFDFLQTTNDFVLVIAGGGEMLSYYRDLAEKLQIADKVFFIGKIPQEKLINYTAGAFVGLSLIENISLSYYYALPNKLFEYIMAEVPVLATDLPQMKNIIDEFNVGLTIKENNIEQLKYALNKLKSDESYYNQLRMNCHTASQKLNWEKEIKRLVDFI</sequence>
<evidence type="ECO:0000313" key="3">
    <source>
        <dbReference type="EMBL" id="HGT46772.1"/>
    </source>
</evidence>
<reference evidence="3" key="1">
    <citation type="journal article" date="2020" name="mSystems">
        <title>Genome- and Community-Level Interaction Insights into Carbon Utilization and Element Cycling Functions of Hydrothermarchaeota in Hydrothermal Sediment.</title>
        <authorList>
            <person name="Zhou Z."/>
            <person name="Liu Y."/>
            <person name="Xu W."/>
            <person name="Pan J."/>
            <person name="Luo Z.H."/>
            <person name="Li M."/>
        </authorList>
    </citation>
    <scope>NUCLEOTIDE SEQUENCE [LARGE SCALE GENOMIC DNA]</scope>
    <source>
        <strain evidence="3">SpSt-500</strain>
    </source>
</reference>
<proteinExistence type="predicted"/>
<evidence type="ECO:0000256" key="1">
    <source>
        <dbReference type="ARBA" id="ARBA00022679"/>
    </source>
</evidence>
<accession>A0A832DG33</accession>
<dbReference type="EMBL" id="DSVI01000004">
    <property type="protein sequence ID" value="HGT46772.1"/>
    <property type="molecule type" value="Genomic_DNA"/>
</dbReference>
<name>A0A832DG33_9BACT</name>
<feature type="domain" description="Glycosyl transferase family 1" evidence="2">
    <location>
        <begin position="190"/>
        <end position="349"/>
    </location>
</feature>
<dbReference type="GO" id="GO:0009103">
    <property type="term" value="P:lipopolysaccharide biosynthetic process"/>
    <property type="evidence" value="ECO:0007669"/>
    <property type="project" value="TreeGrafter"/>
</dbReference>